<gene>
    <name evidence="2" type="ordered locus">RPC_4034</name>
</gene>
<accession>Q20Z76</accession>
<name>Q20Z76_RHOPB</name>
<reference evidence="2" key="1">
    <citation type="submission" date="2006-03" db="EMBL/GenBank/DDBJ databases">
        <title>Complete sequence of Rhodopseudomonas palustris BisB18.</title>
        <authorList>
            <consortium name="US DOE Joint Genome Institute"/>
            <person name="Copeland A."/>
            <person name="Lucas S."/>
            <person name="Lapidus A."/>
            <person name="Barry K."/>
            <person name="Detter J.C."/>
            <person name="Glavina del Rio T."/>
            <person name="Hammon N."/>
            <person name="Israni S."/>
            <person name="Dalin E."/>
            <person name="Tice H."/>
            <person name="Pitluck S."/>
            <person name="Chain P."/>
            <person name="Malfatti S."/>
            <person name="Shin M."/>
            <person name="Vergez L."/>
            <person name="Schmutz J."/>
            <person name="Larimer F."/>
            <person name="Land M."/>
            <person name="Hauser L."/>
            <person name="Pelletier D.A."/>
            <person name="Kyrpides N."/>
            <person name="Anderson I."/>
            <person name="Oda Y."/>
            <person name="Harwood C.S."/>
            <person name="Richardson P."/>
        </authorList>
    </citation>
    <scope>NUCLEOTIDE SEQUENCE [LARGE SCALE GENOMIC DNA]</scope>
    <source>
        <strain evidence="2">BisB18</strain>
    </source>
</reference>
<dbReference type="KEGG" id="rpc:RPC_4034"/>
<feature type="compositionally biased region" description="Basic and acidic residues" evidence="1">
    <location>
        <begin position="18"/>
        <end position="36"/>
    </location>
</feature>
<evidence type="ECO:0000313" key="2">
    <source>
        <dbReference type="EMBL" id="ABD89560.1"/>
    </source>
</evidence>
<dbReference type="AlphaFoldDB" id="Q20Z76"/>
<sequence>MNYGKQQRDRFVERTQRFADEDAATRPIAHDRRLPRDLPLIDGTPVDMLRDAGPSSAEATSERADIIRHVAAFRDHQIRIRQQREAYYDAVLARTRAALRSDTSRI</sequence>
<protein>
    <submittedName>
        <fullName evidence="2">Uncharacterized protein</fullName>
    </submittedName>
</protein>
<dbReference type="HOGENOM" id="CLU_2221188_0_0_5"/>
<evidence type="ECO:0000256" key="1">
    <source>
        <dbReference type="SAM" id="MobiDB-lite"/>
    </source>
</evidence>
<proteinExistence type="predicted"/>
<dbReference type="EMBL" id="CP000301">
    <property type="protein sequence ID" value="ABD89560.1"/>
    <property type="molecule type" value="Genomic_DNA"/>
</dbReference>
<organism evidence="2">
    <name type="scientific">Rhodopseudomonas palustris (strain BisB18)</name>
    <dbReference type="NCBI Taxonomy" id="316056"/>
    <lineage>
        <taxon>Bacteria</taxon>
        <taxon>Pseudomonadati</taxon>
        <taxon>Pseudomonadota</taxon>
        <taxon>Alphaproteobacteria</taxon>
        <taxon>Hyphomicrobiales</taxon>
        <taxon>Nitrobacteraceae</taxon>
        <taxon>Rhodopseudomonas</taxon>
    </lineage>
</organism>
<feature type="region of interest" description="Disordered" evidence="1">
    <location>
        <begin position="18"/>
        <end position="40"/>
    </location>
</feature>